<organism evidence="3 4">
    <name type="scientific">Panagrellus redivivus</name>
    <name type="common">Microworm</name>
    <dbReference type="NCBI Taxonomy" id="6233"/>
    <lineage>
        <taxon>Eukaryota</taxon>
        <taxon>Metazoa</taxon>
        <taxon>Ecdysozoa</taxon>
        <taxon>Nematoda</taxon>
        <taxon>Chromadorea</taxon>
        <taxon>Rhabditida</taxon>
        <taxon>Tylenchina</taxon>
        <taxon>Panagrolaimomorpha</taxon>
        <taxon>Panagrolaimoidea</taxon>
        <taxon>Panagrolaimidae</taxon>
        <taxon>Panagrellus</taxon>
    </lineage>
</organism>
<feature type="compositionally biased region" description="Basic and acidic residues" evidence="1">
    <location>
        <begin position="104"/>
        <end position="123"/>
    </location>
</feature>
<name>A0A7E4W6P5_PANRE</name>
<keyword evidence="2" id="KW-0812">Transmembrane</keyword>
<feature type="transmembrane region" description="Helical" evidence="2">
    <location>
        <begin position="20"/>
        <end position="44"/>
    </location>
</feature>
<keyword evidence="2" id="KW-0472">Membrane</keyword>
<feature type="region of interest" description="Disordered" evidence="1">
    <location>
        <begin position="93"/>
        <end position="129"/>
    </location>
</feature>
<protein>
    <submittedName>
        <fullName evidence="4">FoP_duplication domain-containing protein</fullName>
    </submittedName>
</protein>
<dbReference type="AlphaFoldDB" id="A0A7E4W6P5"/>
<sequence length="129" mass="14800">MMPLVSWQHTTCQLNDKIGTAFLVKGFFNCLFVNWLYCGLLYFVGKFCPVGQRTYSDADESVADPNDGVFWQNYVNDTSVWFGVTIHVKQATEARSPKNRRPNKKPEIKPTAEDLDRELEAYMKRPVSA</sequence>
<evidence type="ECO:0000313" key="3">
    <source>
        <dbReference type="Proteomes" id="UP000492821"/>
    </source>
</evidence>
<proteinExistence type="predicted"/>
<dbReference type="Proteomes" id="UP000492821">
    <property type="component" value="Unassembled WGS sequence"/>
</dbReference>
<evidence type="ECO:0000256" key="1">
    <source>
        <dbReference type="SAM" id="MobiDB-lite"/>
    </source>
</evidence>
<keyword evidence="2" id="KW-1133">Transmembrane helix</keyword>
<evidence type="ECO:0000256" key="2">
    <source>
        <dbReference type="SAM" id="Phobius"/>
    </source>
</evidence>
<dbReference type="WBParaSite" id="Pan_g772.t1">
    <property type="protein sequence ID" value="Pan_g772.t1"/>
    <property type="gene ID" value="Pan_g772"/>
</dbReference>
<accession>A0A7E4W6P5</accession>
<reference evidence="4" key="2">
    <citation type="submission" date="2020-10" db="UniProtKB">
        <authorList>
            <consortium name="WormBaseParasite"/>
        </authorList>
    </citation>
    <scope>IDENTIFICATION</scope>
</reference>
<keyword evidence="3" id="KW-1185">Reference proteome</keyword>
<reference evidence="3" key="1">
    <citation type="journal article" date="2013" name="Genetics">
        <title>The draft genome and transcriptome of Panagrellus redivivus are shaped by the harsh demands of a free-living lifestyle.</title>
        <authorList>
            <person name="Srinivasan J."/>
            <person name="Dillman A.R."/>
            <person name="Macchietto M.G."/>
            <person name="Heikkinen L."/>
            <person name="Lakso M."/>
            <person name="Fracchia K.M."/>
            <person name="Antoshechkin I."/>
            <person name="Mortazavi A."/>
            <person name="Wong G."/>
            <person name="Sternberg P.W."/>
        </authorList>
    </citation>
    <scope>NUCLEOTIDE SEQUENCE [LARGE SCALE GENOMIC DNA]</scope>
    <source>
        <strain evidence="3">MT8872</strain>
    </source>
</reference>
<evidence type="ECO:0000313" key="4">
    <source>
        <dbReference type="WBParaSite" id="Pan_g772.t1"/>
    </source>
</evidence>